<dbReference type="Proteomes" id="UP000017836">
    <property type="component" value="Unassembled WGS sequence"/>
</dbReference>
<dbReference type="PROSITE" id="PS51375">
    <property type="entry name" value="PPR"/>
    <property type="match status" value="1"/>
</dbReference>
<gene>
    <name evidence="4" type="ORF">AMTR_s00088p00045930</name>
</gene>
<feature type="repeat" description="PPR" evidence="2">
    <location>
        <begin position="195"/>
        <end position="229"/>
    </location>
</feature>
<organism evidence="4 5">
    <name type="scientific">Amborella trichopoda</name>
    <dbReference type="NCBI Taxonomy" id="13333"/>
    <lineage>
        <taxon>Eukaryota</taxon>
        <taxon>Viridiplantae</taxon>
        <taxon>Streptophyta</taxon>
        <taxon>Embryophyta</taxon>
        <taxon>Tracheophyta</taxon>
        <taxon>Spermatophyta</taxon>
        <taxon>Magnoliopsida</taxon>
        <taxon>Amborellales</taxon>
        <taxon>Amborellaceae</taxon>
        <taxon>Amborella</taxon>
    </lineage>
</organism>
<evidence type="ECO:0008006" key="6">
    <source>
        <dbReference type="Google" id="ProtNLM"/>
    </source>
</evidence>
<dbReference type="GO" id="GO:0003723">
    <property type="term" value="F:RNA binding"/>
    <property type="evidence" value="ECO:0007669"/>
    <property type="project" value="InterPro"/>
</dbReference>
<dbReference type="AlphaFoldDB" id="W1NVZ5"/>
<dbReference type="InterPro" id="IPR002885">
    <property type="entry name" value="PPR_rpt"/>
</dbReference>
<reference evidence="5" key="1">
    <citation type="journal article" date="2013" name="Science">
        <title>The Amborella genome and the evolution of flowering plants.</title>
        <authorList>
            <consortium name="Amborella Genome Project"/>
        </authorList>
    </citation>
    <scope>NUCLEOTIDE SEQUENCE [LARGE SCALE GENOMIC DNA]</scope>
</reference>
<proteinExistence type="predicted"/>
<dbReference type="Pfam" id="PF01535">
    <property type="entry name" value="PPR"/>
    <property type="match status" value="3"/>
</dbReference>
<protein>
    <recommendedName>
        <fullName evidence="6">Pentacotripeptide-repeat region of PRORP domain-containing protein</fullName>
    </recommendedName>
</protein>
<dbReference type="eggNOG" id="KOG4197">
    <property type="taxonomic scope" value="Eukaryota"/>
</dbReference>
<dbReference type="Gene3D" id="1.25.40.10">
    <property type="entry name" value="Tetratricopeptide repeat domain"/>
    <property type="match status" value="2"/>
</dbReference>
<evidence type="ECO:0000313" key="5">
    <source>
        <dbReference type="Proteomes" id="UP000017836"/>
    </source>
</evidence>
<dbReference type="InterPro" id="IPR046960">
    <property type="entry name" value="PPR_At4g14850-like_plant"/>
</dbReference>
<accession>W1NVZ5</accession>
<dbReference type="FunFam" id="1.25.40.10:FF:000381">
    <property type="entry name" value="Pentatricopeptide repeat-containing protein"/>
    <property type="match status" value="1"/>
</dbReference>
<dbReference type="NCBIfam" id="TIGR00756">
    <property type="entry name" value="PPR"/>
    <property type="match status" value="1"/>
</dbReference>
<dbReference type="Pfam" id="PF13812">
    <property type="entry name" value="PPR_3"/>
    <property type="match status" value="1"/>
</dbReference>
<dbReference type="HOGENOM" id="CLU_002706_0_3_1"/>
<feature type="compositionally biased region" description="Acidic residues" evidence="3">
    <location>
        <begin position="1"/>
        <end position="20"/>
    </location>
</feature>
<dbReference type="Pfam" id="PF13041">
    <property type="entry name" value="PPR_2"/>
    <property type="match status" value="1"/>
</dbReference>
<evidence type="ECO:0000256" key="2">
    <source>
        <dbReference type="PROSITE-ProRule" id="PRU00708"/>
    </source>
</evidence>
<dbReference type="InterPro" id="IPR011990">
    <property type="entry name" value="TPR-like_helical_dom_sf"/>
</dbReference>
<evidence type="ECO:0000313" key="4">
    <source>
        <dbReference type="EMBL" id="ERM99508.1"/>
    </source>
</evidence>
<evidence type="ECO:0000256" key="1">
    <source>
        <dbReference type="ARBA" id="ARBA00022737"/>
    </source>
</evidence>
<dbReference type="PANTHER" id="PTHR47926:SF387">
    <property type="entry name" value="PENTATRICOPEPTIDE REPEAT-CONTAINING PROTEIN"/>
    <property type="match status" value="1"/>
</dbReference>
<dbReference type="PANTHER" id="PTHR47926">
    <property type="entry name" value="PENTATRICOPEPTIDE REPEAT-CONTAINING PROTEIN"/>
    <property type="match status" value="1"/>
</dbReference>
<dbReference type="Gramene" id="ERM99508">
    <property type="protein sequence ID" value="ERM99508"/>
    <property type="gene ID" value="AMTR_s00088p00045930"/>
</dbReference>
<evidence type="ECO:0000256" key="3">
    <source>
        <dbReference type="SAM" id="MobiDB-lite"/>
    </source>
</evidence>
<sequence>MNESFILEEEKEEGEEESENSDQPFNSDFLGSMIMSCTSKKTLSHGMCIHGYIIKSGFMRETFLCNNLINMYAKSAKIDHAQKVFENTTHRNIVSWTTMISGYASIPDMKNIVELFMRMHVEEEAMAPNQFTFGSILKGCTISRNLKLGGVVHGSCIKFGIDLDPFIATTLVDMYAKLGRIEYSLKIFSQAPIKDVVNWTAMIAGLIHHGQEDMAKNLFLDMLRCGVEPVSVTFVSLAKIFNEPRMLNEAKQVHGLIFKHCMELDALLGSALIAMYGKCGSTDDAFRLSTRLQSKDVISHTALLVAYAQNGFDHDAMIMFHGMIDENMKIDSFAIAAVLGACSGLKASKAGKELHAYAIRKGFISDISVRNSLITIMGMGKKLSYIFAA</sequence>
<feature type="region of interest" description="Disordered" evidence="3">
    <location>
        <begin position="1"/>
        <end position="25"/>
    </location>
</feature>
<keyword evidence="5" id="KW-1185">Reference proteome</keyword>
<keyword evidence="1" id="KW-0677">Repeat</keyword>
<dbReference type="EMBL" id="KI394998">
    <property type="protein sequence ID" value="ERM99508.1"/>
    <property type="molecule type" value="Genomic_DNA"/>
</dbReference>
<dbReference type="GO" id="GO:0009451">
    <property type="term" value="P:RNA modification"/>
    <property type="evidence" value="ECO:0007669"/>
    <property type="project" value="InterPro"/>
</dbReference>
<name>W1NVZ5_AMBTC</name>